<feature type="region of interest" description="Disordered" evidence="1">
    <location>
        <begin position="245"/>
        <end position="276"/>
    </location>
</feature>
<dbReference type="EMBL" id="ML996084">
    <property type="protein sequence ID" value="KAF2154458.1"/>
    <property type="molecule type" value="Genomic_DNA"/>
</dbReference>
<dbReference type="InterPro" id="IPR053044">
    <property type="entry name" value="Metallo-hydrolase/TatD-type"/>
</dbReference>
<dbReference type="Proteomes" id="UP000799439">
    <property type="component" value="Unassembled WGS sequence"/>
</dbReference>
<dbReference type="InterPro" id="IPR032466">
    <property type="entry name" value="Metal_Hydrolase"/>
</dbReference>
<dbReference type="PANTHER" id="PTHR47345">
    <property type="entry name" value="CUT9-INTERACTING PROTEIN SCN1"/>
    <property type="match status" value="1"/>
</dbReference>
<keyword evidence="2" id="KW-0378">Hydrolase</keyword>
<dbReference type="InterPro" id="IPR001130">
    <property type="entry name" value="TatD-like"/>
</dbReference>
<dbReference type="OrthoDB" id="413993at2759"/>
<reference evidence="2" key="1">
    <citation type="journal article" date="2020" name="Stud. Mycol.">
        <title>101 Dothideomycetes genomes: a test case for predicting lifestyles and emergence of pathogens.</title>
        <authorList>
            <person name="Haridas S."/>
            <person name="Albert R."/>
            <person name="Binder M."/>
            <person name="Bloem J."/>
            <person name="Labutti K."/>
            <person name="Salamov A."/>
            <person name="Andreopoulos B."/>
            <person name="Baker S."/>
            <person name="Barry K."/>
            <person name="Bills G."/>
            <person name="Bluhm B."/>
            <person name="Cannon C."/>
            <person name="Castanera R."/>
            <person name="Culley D."/>
            <person name="Daum C."/>
            <person name="Ezra D."/>
            <person name="Gonzalez J."/>
            <person name="Henrissat B."/>
            <person name="Kuo A."/>
            <person name="Liang C."/>
            <person name="Lipzen A."/>
            <person name="Lutzoni F."/>
            <person name="Magnuson J."/>
            <person name="Mondo S."/>
            <person name="Nolan M."/>
            <person name="Ohm R."/>
            <person name="Pangilinan J."/>
            <person name="Park H.-J."/>
            <person name="Ramirez L."/>
            <person name="Alfaro M."/>
            <person name="Sun H."/>
            <person name="Tritt A."/>
            <person name="Yoshinaga Y."/>
            <person name="Zwiers L.-H."/>
            <person name="Turgeon B."/>
            <person name="Goodwin S."/>
            <person name="Spatafora J."/>
            <person name="Crous P."/>
            <person name="Grigoriev I."/>
        </authorList>
    </citation>
    <scope>NUCLEOTIDE SEQUENCE</scope>
    <source>
        <strain evidence="2">CBS 260.36</strain>
    </source>
</reference>
<sequence length="386" mass="43324">MANDDKQPFPWYLGVFDAHCHPTDTLSSLPDIPNMKARVLTVMATRAQDQDLVADAAKDLSITHSDSDLFHEERRKASIVPSFGWHPWFSHQLYSPHSSTSSSLSHSEKVSHYQSVLTPPPSTSFIATLPSPHPISSFLSSTRAKLQSNPLALVGEIGIDRGFRLPEPWTEPEQEARDEGLTPGGREGRKLSPHRVAVRHQQFVLTEQLRLAGEMGRAVSVHGVQAHGILHDTLAATWKGWERKGGKAAKREAAARKREGTVEEEDREDGEGERGLRPFPPRICLHSYSGPAETVKQYLRPEVPVEIYFSFSSVINFDPPTGRVEDAVRAVPDDRVLVESDLHTAGERMDDMLEEIVRKICELKGWELEDGVRRLRDNWKRFVLGE</sequence>
<proteinExistence type="predicted"/>
<evidence type="ECO:0000256" key="1">
    <source>
        <dbReference type="SAM" id="MobiDB-lite"/>
    </source>
</evidence>
<dbReference type="AlphaFoldDB" id="A0A9P4J8N5"/>
<feature type="region of interest" description="Disordered" evidence="1">
    <location>
        <begin position="166"/>
        <end position="195"/>
    </location>
</feature>
<name>A0A9P4J8N5_9PEZI</name>
<accession>A0A9P4J8N5</accession>
<keyword evidence="3" id="KW-1185">Reference proteome</keyword>
<organism evidence="2 3">
    <name type="scientific">Myriangium duriaei CBS 260.36</name>
    <dbReference type="NCBI Taxonomy" id="1168546"/>
    <lineage>
        <taxon>Eukaryota</taxon>
        <taxon>Fungi</taxon>
        <taxon>Dikarya</taxon>
        <taxon>Ascomycota</taxon>
        <taxon>Pezizomycotina</taxon>
        <taxon>Dothideomycetes</taxon>
        <taxon>Dothideomycetidae</taxon>
        <taxon>Myriangiales</taxon>
        <taxon>Myriangiaceae</taxon>
        <taxon>Myriangium</taxon>
    </lineage>
</organism>
<comment type="caution">
    <text evidence="2">The sequence shown here is derived from an EMBL/GenBank/DDBJ whole genome shotgun (WGS) entry which is preliminary data.</text>
</comment>
<dbReference type="PANTHER" id="PTHR47345:SF1">
    <property type="entry name" value="CUT9-INTERACTING PROTEIN SCN1"/>
    <property type="match status" value="1"/>
</dbReference>
<evidence type="ECO:0000313" key="3">
    <source>
        <dbReference type="Proteomes" id="UP000799439"/>
    </source>
</evidence>
<feature type="compositionally biased region" description="Basic and acidic residues" evidence="1">
    <location>
        <begin position="245"/>
        <end position="261"/>
    </location>
</feature>
<evidence type="ECO:0000313" key="2">
    <source>
        <dbReference type="EMBL" id="KAF2154458.1"/>
    </source>
</evidence>
<gene>
    <name evidence="2" type="ORF">K461DRAFT_223670</name>
</gene>
<feature type="compositionally biased region" description="Acidic residues" evidence="1">
    <location>
        <begin position="262"/>
        <end position="271"/>
    </location>
</feature>
<dbReference type="Gene3D" id="3.20.20.140">
    <property type="entry name" value="Metal-dependent hydrolases"/>
    <property type="match status" value="1"/>
</dbReference>
<dbReference type="Pfam" id="PF01026">
    <property type="entry name" value="TatD_DNase"/>
    <property type="match status" value="1"/>
</dbReference>
<feature type="compositionally biased region" description="Basic and acidic residues" evidence="1">
    <location>
        <begin position="174"/>
        <end position="190"/>
    </location>
</feature>
<protein>
    <submittedName>
        <fullName evidence="2">Metallo-dependent hydrolase</fullName>
    </submittedName>
</protein>
<dbReference type="SUPFAM" id="SSF51556">
    <property type="entry name" value="Metallo-dependent hydrolases"/>
    <property type="match status" value="1"/>
</dbReference>
<dbReference type="GO" id="GO:0016788">
    <property type="term" value="F:hydrolase activity, acting on ester bonds"/>
    <property type="evidence" value="ECO:0007669"/>
    <property type="project" value="InterPro"/>
</dbReference>